<dbReference type="PANTHER" id="PTHR33336:SF3">
    <property type="entry name" value="ABM DOMAIN-CONTAINING PROTEIN"/>
    <property type="match status" value="1"/>
</dbReference>
<reference evidence="2" key="2">
    <citation type="submission" date="2020-09" db="EMBL/GenBank/DDBJ databases">
        <authorList>
            <person name="Sun Q."/>
            <person name="Sedlacek I."/>
        </authorList>
    </citation>
    <scope>NUCLEOTIDE SEQUENCE</scope>
    <source>
        <strain evidence="2">CCM 8711</strain>
    </source>
</reference>
<accession>A0A917J615</accession>
<keyword evidence="3" id="KW-1185">Reference proteome</keyword>
<dbReference type="GO" id="GO:0003824">
    <property type="term" value="F:catalytic activity"/>
    <property type="evidence" value="ECO:0007669"/>
    <property type="project" value="TreeGrafter"/>
</dbReference>
<dbReference type="Gene3D" id="3.30.70.100">
    <property type="match status" value="1"/>
</dbReference>
<dbReference type="Pfam" id="PF03992">
    <property type="entry name" value="ABM"/>
    <property type="match status" value="1"/>
</dbReference>
<evidence type="ECO:0000259" key="1">
    <source>
        <dbReference type="PROSITE" id="PS51725"/>
    </source>
</evidence>
<dbReference type="InterPro" id="IPR007138">
    <property type="entry name" value="ABM_dom"/>
</dbReference>
<feature type="domain" description="ABM" evidence="1">
    <location>
        <begin position="45"/>
        <end position="133"/>
    </location>
</feature>
<dbReference type="InterPro" id="IPR011008">
    <property type="entry name" value="Dimeric_a/b-barrel"/>
</dbReference>
<dbReference type="SUPFAM" id="SSF54909">
    <property type="entry name" value="Dimeric alpha+beta barrel"/>
    <property type="match status" value="1"/>
</dbReference>
<name>A0A917J615_9SPHI</name>
<dbReference type="Proteomes" id="UP000662074">
    <property type="component" value="Unassembled WGS sequence"/>
</dbReference>
<organism evidence="2 3">
    <name type="scientific">Mucilaginibacter galii</name>
    <dbReference type="NCBI Taxonomy" id="2005073"/>
    <lineage>
        <taxon>Bacteria</taxon>
        <taxon>Pseudomonadati</taxon>
        <taxon>Bacteroidota</taxon>
        <taxon>Sphingobacteriia</taxon>
        <taxon>Sphingobacteriales</taxon>
        <taxon>Sphingobacteriaceae</taxon>
        <taxon>Mucilaginibacter</taxon>
    </lineage>
</organism>
<dbReference type="AlphaFoldDB" id="A0A917J615"/>
<evidence type="ECO:0000313" key="2">
    <source>
        <dbReference type="EMBL" id="GGI49171.1"/>
    </source>
</evidence>
<dbReference type="EMBL" id="BMDO01000001">
    <property type="protein sequence ID" value="GGI49171.1"/>
    <property type="molecule type" value="Genomic_DNA"/>
</dbReference>
<reference evidence="2" key="1">
    <citation type="journal article" date="2014" name="Int. J. Syst. Evol. Microbiol.">
        <title>Complete genome sequence of Corynebacterium casei LMG S-19264T (=DSM 44701T), isolated from a smear-ripened cheese.</title>
        <authorList>
            <consortium name="US DOE Joint Genome Institute (JGI-PGF)"/>
            <person name="Walter F."/>
            <person name="Albersmeier A."/>
            <person name="Kalinowski J."/>
            <person name="Ruckert C."/>
        </authorList>
    </citation>
    <scope>NUCLEOTIDE SEQUENCE</scope>
    <source>
        <strain evidence="2">CCM 8711</strain>
    </source>
</reference>
<dbReference type="PANTHER" id="PTHR33336">
    <property type="entry name" value="QUINOL MONOOXYGENASE YGIN-RELATED"/>
    <property type="match status" value="1"/>
</dbReference>
<gene>
    <name evidence="2" type="ORF">GCM10011425_03830</name>
</gene>
<protein>
    <recommendedName>
        <fullName evidence="1">ABM domain-containing protein</fullName>
    </recommendedName>
</protein>
<dbReference type="PROSITE" id="PS51725">
    <property type="entry name" value="ABM"/>
    <property type="match status" value="1"/>
</dbReference>
<comment type="caution">
    <text evidence="2">The sequence shown here is derived from an EMBL/GenBank/DDBJ whole genome shotgun (WGS) entry which is preliminary data.</text>
</comment>
<evidence type="ECO:0000313" key="3">
    <source>
        <dbReference type="Proteomes" id="UP000662074"/>
    </source>
</evidence>
<proteinExistence type="predicted"/>
<sequence length="138" mass="15996">MVPEFYWGKKKATSHAAVTAITFKRSEQIELALVIYYITNTAMNVKLLAFLHCNTDAEDTFELELKKLVEASAAEEGCLHYELYQYENERCHYVIIEQWKDEAALQHHHETVHYKNFGRVAPVLLTKPVEVKVLTRLA</sequence>
<dbReference type="InterPro" id="IPR050744">
    <property type="entry name" value="AI-2_Isomerase_LsrG"/>
</dbReference>